<evidence type="ECO:0000256" key="14">
    <source>
        <dbReference type="SAM" id="Phobius"/>
    </source>
</evidence>
<dbReference type="Proteomes" id="UP000279307">
    <property type="component" value="Mitochondrion MT"/>
</dbReference>
<keyword evidence="11 14" id="KW-0472">Membrane</keyword>
<evidence type="ECO:0000256" key="1">
    <source>
        <dbReference type="ARBA" id="ARBA00003257"/>
    </source>
</evidence>
<dbReference type="GO" id="GO:0009060">
    <property type="term" value="P:aerobic respiration"/>
    <property type="evidence" value="ECO:0007669"/>
    <property type="project" value="TreeGrafter"/>
</dbReference>
<evidence type="ECO:0000256" key="10">
    <source>
        <dbReference type="ARBA" id="ARBA00023128"/>
    </source>
</evidence>
<comment type="caution">
    <text evidence="15">The sequence shown here is derived from an EMBL/GenBank/DDBJ whole genome shotgun (WGS) entry which is preliminary data.</text>
</comment>
<evidence type="ECO:0000256" key="6">
    <source>
        <dbReference type="ARBA" id="ARBA00022692"/>
    </source>
</evidence>
<evidence type="ECO:0000313" key="16">
    <source>
        <dbReference type="Proteomes" id="UP000279307"/>
    </source>
</evidence>
<geneLocation type="mitochondrion" evidence="15"/>
<dbReference type="AlphaFoldDB" id="A0A3L8D372"/>
<feature type="transmembrane region" description="Helical" evidence="14">
    <location>
        <begin position="6"/>
        <end position="26"/>
    </location>
</feature>
<protein>
    <recommendedName>
        <fullName evidence="4 13">NADH-ubiquinone oxidoreductase chain 1</fullName>
        <ecNumber evidence="13">7.1.1.2</ecNumber>
    </recommendedName>
</protein>
<dbReference type="PANTHER" id="PTHR11432">
    <property type="entry name" value="NADH DEHYDROGENASE SUBUNIT 1"/>
    <property type="match status" value="1"/>
</dbReference>
<keyword evidence="9 13" id="KW-0830">Ubiquinone</keyword>
<keyword evidence="10 13" id="KW-0496">Mitochondrion</keyword>
<reference evidence="15 16" key="1">
    <citation type="journal article" date="2018" name="Genome Res.">
        <title>The genomic architecture and molecular evolution of ant odorant receptors.</title>
        <authorList>
            <person name="McKenzie S.K."/>
            <person name="Kronauer D.J.C."/>
        </authorList>
    </citation>
    <scope>NUCLEOTIDE SEQUENCE [LARGE SCALE GENOMIC DNA]</scope>
    <source>
        <strain evidence="15">Clonal line C1</strain>
    </source>
</reference>
<keyword evidence="12" id="KW-0520">NAD</keyword>
<comment type="subcellular location">
    <subcellularLocation>
        <location evidence="2 12">Mitochondrion inner membrane</location>
        <topology evidence="2 12">Multi-pass membrane protein</topology>
    </subcellularLocation>
</comment>
<dbReference type="HAMAP" id="MF_01350">
    <property type="entry name" value="NDH1_NuoH"/>
    <property type="match status" value="1"/>
</dbReference>
<feature type="transmembrane region" description="Helical" evidence="14">
    <location>
        <begin position="249"/>
        <end position="269"/>
    </location>
</feature>
<name>A0A3L8D372_OOCBI</name>
<evidence type="ECO:0000256" key="12">
    <source>
        <dbReference type="RuleBase" id="RU000471"/>
    </source>
</evidence>
<evidence type="ECO:0000256" key="3">
    <source>
        <dbReference type="ARBA" id="ARBA00010535"/>
    </source>
</evidence>
<evidence type="ECO:0000256" key="8">
    <source>
        <dbReference type="ARBA" id="ARBA00022989"/>
    </source>
</evidence>
<comment type="similarity">
    <text evidence="3 12">Belongs to the complex I subunit 1 family.</text>
</comment>
<evidence type="ECO:0000256" key="11">
    <source>
        <dbReference type="ARBA" id="ARBA00023136"/>
    </source>
</evidence>
<evidence type="ECO:0000313" key="15">
    <source>
        <dbReference type="EMBL" id="RLU14644.1"/>
    </source>
</evidence>
<dbReference type="EMBL" id="QOIP01000140">
    <property type="protein sequence ID" value="RLU14644.1"/>
    <property type="molecule type" value="Genomic_DNA"/>
</dbReference>
<gene>
    <name evidence="15" type="ORF">DMN91_013099</name>
</gene>
<evidence type="ECO:0000256" key="7">
    <source>
        <dbReference type="ARBA" id="ARBA00022792"/>
    </source>
</evidence>
<feature type="transmembrane region" description="Helical" evidence="14">
    <location>
        <begin position="72"/>
        <end position="93"/>
    </location>
</feature>
<evidence type="ECO:0000256" key="13">
    <source>
        <dbReference type="RuleBase" id="RU000473"/>
    </source>
</evidence>
<dbReference type="GO" id="GO:0008137">
    <property type="term" value="F:NADH dehydrogenase (ubiquinone) activity"/>
    <property type="evidence" value="ECO:0007669"/>
    <property type="project" value="UniProtKB-EC"/>
</dbReference>
<dbReference type="GO" id="GO:0005743">
    <property type="term" value="C:mitochondrial inner membrane"/>
    <property type="evidence" value="ECO:0007669"/>
    <property type="project" value="UniProtKB-SubCell"/>
</dbReference>
<proteinExistence type="inferred from homology"/>
<dbReference type="InterPro" id="IPR018086">
    <property type="entry name" value="NADH_UbQ_OxRdtase_su1_CS"/>
</dbReference>
<dbReference type="EC" id="7.1.1.2" evidence="13"/>
<organism evidence="15 16">
    <name type="scientific">Ooceraea biroi</name>
    <name type="common">Clonal raider ant</name>
    <name type="synonym">Cerapachys biroi</name>
    <dbReference type="NCBI Taxonomy" id="2015173"/>
    <lineage>
        <taxon>Eukaryota</taxon>
        <taxon>Metazoa</taxon>
        <taxon>Ecdysozoa</taxon>
        <taxon>Arthropoda</taxon>
        <taxon>Hexapoda</taxon>
        <taxon>Insecta</taxon>
        <taxon>Pterygota</taxon>
        <taxon>Neoptera</taxon>
        <taxon>Endopterygota</taxon>
        <taxon>Hymenoptera</taxon>
        <taxon>Apocrita</taxon>
        <taxon>Aculeata</taxon>
        <taxon>Formicoidea</taxon>
        <taxon>Formicidae</taxon>
        <taxon>Dorylinae</taxon>
        <taxon>Ooceraea</taxon>
    </lineage>
</organism>
<dbReference type="Pfam" id="PF00146">
    <property type="entry name" value="NADHdh"/>
    <property type="match status" value="1"/>
</dbReference>
<dbReference type="PROSITE" id="PS00667">
    <property type="entry name" value="COMPLEX1_ND1_1"/>
    <property type="match status" value="1"/>
</dbReference>
<accession>A0A3L8D372</accession>
<comment type="catalytic activity">
    <reaction evidence="13">
        <text>a ubiquinone + NADH + 5 H(+)(in) = a ubiquinol + NAD(+) + 4 H(+)(out)</text>
        <dbReference type="Rhea" id="RHEA:29091"/>
        <dbReference type="Rhea" id="RHEA-COMP:9565"/>
        <dbReference type="Rhea" id="RHEA-COMP:9566"/>
        <dbReference type="ChEBI" id="CHEBI:15378"/>
        <dbReference type="ChEBI" id="CHEBI:16389"/>
        <dbReference type="ChEBI" id="CHEBI:17976"/>
        <dbReference type="ChEBI" id="CHEBI:57540"/>
        <dbReference type="ChEBI" id="CHEBI:57945"/>
        <dbReference type="EC" id="7.1.1.2"/>
    </reaction>
</comment>
<evidence type="ECO:0000256" key="4">
    <source>
        <dbReference type="ARBA" id="ARBA00021009"/>
    </source>
</evidence>
<evidence type="ECO:0000256" key="9">
    <source>
        <dbReference type="ARBA" id="ARBA00023075"/>
    </source>
</evidence>
<feature type="transmembrane region" description="Helical" evidence="14">
    <location>
        <begin position="216"/>
        <end position="243"/>
    </location>
</feature>
<feature type="transmembrane region" description="Helical" evidence="14">
    <location>
        <begin position="289"/>
        <end position="311"/>
    </location>
</feature>
<feature type="transmembrane region" description="Helical" evidence="14">
    <location>
        <begin position="172"/>
        <end position="195"/>
    </location>
</feature>
<feature type="transmembrane region" description="Helical" evidence="14">
    <location>
        <begin position="99"/>
        <end position="121"/>
    </location>
</feature>
<keyword evidence="8 14" id="KW-1133">Transmembrane helix</keyword>
<dbReference type="InterPro" id="IPR001694">
    <property type="entry name" value="NADH_UbQ_OxRdtase_su1/FPO"/>
</dbReference>
<comment type="function">
    <text evidence="1">Core subunit of the mitochondrial membrane respiratory chain NADH dehydrogenase (Complex I) that is believed to belong to the minimal assembly required for catalysis. Complex I functions in the transfer of electrons from NADH to the respiratory chain. The immediate electron acceptor for the enzyme is believed to be ubiquinone.</text>
</comment>
<dbReference type="GO" id="GO:0003954">
    <property type="term" value="F:NADH dehydrogenase activity"/>
    <property type="evidence" value="ECO:0007669"/>
    <property type="project" value="TreeGrafter"/>
</dbReference>
<dbReference type="PANTHER" id="PTHR11432:SF3">
    <property type="entry name" value="NADH-UBIQUINONE OXIDOREDUCTASE CHAIN 1"/>
    <property type="match status" value="1"/>
</dbReference>
<keyword evidence="6 12" id="KW-0812">Transmembrane</keyword>
<feature type="transmembrane region" description="Helical" evidence="14">
    <location>
        <begin position="133"/>
        <end position="160"/>
    </location>
</feature>
<keyword evidence="7" id="KW-0999">Mitochondrion inner membrane</keyword>
<evidence type="ECO:0000256" key="2">
    <source>
        <dbReference type="ARBA" id="ARBA00004448"/>
    </source>
</evidence>
<sequence length="312" mass="36454">MYIFMNVLSVLMILVLVLVGVAYLTLLERKVLSYIQYRKGPNKVGVMGVFQPVSDAMKLLSKEILLVFKSNYFIYYFSPSMMLIMMMLLWLMVPWVTNIYYMNYSMLFMFLLMSLSSYMLLMMGWSSNSSYSMLGVIRLIAQIISYEVSFILIVFCVVILSESFSIMDLIVWQAYMWNLVILFPVFLMFFISVLAETNRTPSDLIEGESELVSGFNIEYFGGGFALIFLGEYGMIMFFCFITLLLFTNLFLMGLMFTFSFIVLVGLIIYMRGVLPRIRYDSLMFMCWKVILPLILSYLSMIFGFKFILMFFF</sequence>
<keyword evidence="5" id="KW-0813">Transport</keyword>
<evidence type="ECO:0000256" key="5">
    <source>
        <dbReference type="ARBA" id="ARBA00022448"/>
    </source>
</evidence>